<dbReference type="Proteomes" id="UP000494329">
    <property type="component" value="Unassembled WGS sequence"/>
</dbReference>
<sequence length="78" mass="8678">MSVTIIRTSDTEVQVEHTVYTFAAKDDADAFQRCIASHSINTCYQRHPPAAMRSATPEERPDDPNRGSTISPSPGRMR</sequence>
<keyword evidence="3" id="KW-1185">Reference proteome</keyword>
<evidence type="ECO:0000256" key="1">
    <source>
        <dbReference type="SAM" id="MobiDB-lite"/>
    </source>
</evidence>
<accession>A0A6J5DMD2</accession>
<feature type="compositionally biased region" description="Basic and acidic residues" evidence="1">
    <location>
        <begin position="56"/>
        <end position="65"/>
    </location>
</feature>
<name>A0A6J5DMD2_9BURK</name>
<organism evidence="2 3">
    <name type="scientific">Paraburkholderia solisilvae</name>
    <dbReference type="NCBI Taxonomy" id="624376"/>
    <lineage>
        <taxon>Bacteria</taxon>
        <taxon>Pseudomonadati</taxon>
        <taxon>Pseudomonadota</taxon>
        <taxon>Betaproteobacteria</taxon>
        <taxon>Burkholderiales</taxon>
        <taxon>Burkholderiaceae</taxon>
        <taxon>Paraburkholderia</taxon>
    </lineage>
</organism>
<reference evidence="2 3" key="1">
    <citation type="submission" date="2020-04" db="EMBL/GenBank/DDBJ databases">
        <authorList>
            <person name="De Canck E."/>
        </authorList>
    </citation>
    <scope>NUCLEOTIDE SEQUENCE [LARGE SCALE GENOMIC DNA]</scope>
    <source>
        <strain evidence="2 3">LMG 29739</strain>
    </source>
</reference>
<evidence type="ECO:0000313" key="2">
    <source>
        <dbReference type="EMBL" id="CAB3755450.1"/>
    </source>
</evidence>
<dbReference type="EMBL" id="CADIKF010000014">
    <property type="protein sequence ID" value="CAB3755450.1"/>
    <property type="molecule type" value="Genomic_DNA"/>
</dbReference>
<protein>
    <submittedName>
        <fullName evidence="2">Uncharacterized protein</fullName>
    </submittedName>
</protein>
<evidence type="ECO:0000313" key="3">
    <source>
        <dbReference type="Proteomes" id="UP000494329"/>
    </source>
</evidence>
<dbReference type="RefSeq" id="WP_175110912.1">
    <property type="nucleotide sequence ID" value="NZ_CADIKF010000014.1"/>
</dbReference>
<dbReference type="AlphaFoldDB" id="A0A6J5DMD2"/>
<feature type="region of interest" description="Disordered" evidence="1">
    <location>
        <begin position="45"/>
        <end position="78"/>
    </location>
</feature>
<gene>
    <name evidence="2" type="ORF">LMG29739_02174</name>
</gene>
<proteinExistence type="predicted"/>